<dbReference type="Proteomes" id="UP000006251">
    <property type="component" value="Unassembled WGS sequence"/>
</dbReference>
<dbReference type="SUPFAM" id="SSF53098">
    <property type="entry name" value="Ribonuclease H-like"/>
    <property type="match status" value="1"/>
</dbReference>
<dbReference type="NCBIfam" id="NF033516">
    <property type="entry name" value="transpos_IS3"/>
    <property type="match status" value="1"/>
</dbReference>
<comment type="caution">
    <text evidence="2">The sequence shown here is derived from an EMBL/GenBank/DDBJ whole genome shotgun (WGS) entry which is preliminary data.</text>
</comment>
<evidence type="ECO:0000313" key="2">
    <source>
        <dbReference type="EMBL" id="GAC27810.1"/>
    </source>
</evidence>
<dbReference type="GO" id="GO:0015074">
    <property type="term" value="P:DNA integration"/>
    <property type="evidence" value="ECO:0007669"/>
    <property type="project" value="InterPro"/>
</dbReference>
<gene>
    <name evidence="2" type="primary">insF4</name>
    <name evidence="2" type="ORF">GPAL_0930</name>
</gene>
<proteinExistence type="predicted"/>
<dbReference type="InterPro" id="IPR012337">
    <property type="entry name" value="RNaseH-like_sf"/>
</dbReference>
<dbReference type="EMBL" id="BAEQ01000016">
    <property type="protein sequence ID" value="GAC27810.1"/>
    <property type="molecule type" value="Genomic_DNA"/>
</dbReference>
<reference evidence="3" key="1">
    <citation type="journal article" date="2014" name="Environ. Microbiol.">
        <title>Comparative genomics of the marine bacterial genus Glaciecola reveals the high degree of genomic diversity and genomic characteristic for cold adaptation.</title>
        <authorList>
            <person name="Qin Q.L."/>
            <person name="Xie B.B."/>
            <person name="Yu Y."/>
            <person name="Shu Y.L."/>
            <person name="Rong J.C."/>
            <person name="Zhang Y.J."/>
            <person name="Zhao D.L."/>
            <person name="Chen X.L."/>
            <person name="Zhang X.Y."/>
            <person name="Chen B."/>
            <person name="Zhou B.C."/>
            <person name="Zhang Y.Z."/>
        </authorList>
    </citation>
    <scope>NUCLEOTIDE SEQUENCE [LARGE SCALE GENOMIC DNA]</scope>
    <source>
        <strain evidence="3">ACAM 615</strain>
    </source>
</reference>
<dbReference type="Pfam" id="PF00665">
    <property type="entry name" value="rve"/>
    <property type="match status" value="1"/>
</dbReference>
<dbReference type="Gene3D" id="3.30.420.10">
    <property type="entry name" value="Ribonuclease H-like superfamily/Ribonuclease H"/>
    <property type="match status" value="1"/>
</dbReference>
<dbReference type="STRING" id="1121922.GCA_000428905_01454"/>
<evidence type="ECO:0000313" key="3">
    <source>
        <dbReference type="Proteomes" id="UP000006251"/>
    </source>
</evidence>
<dbReference type="InterPro" id="IPR001584">
    <property type="entry name" value="Integrase_cat-core"/>
</dbReference>
<evidence type="ECO:0000259" key="1">
    <source>
        <dbReference type="PROSITE" id="PS50994"/>
    </source>
</evidence>
<dbReference type="PANTHER" id="PTHR46889">
    <property type="entry name" value="TRANSPOSASE INSF FOR INSERTION SEQUENCE IS3B-RELATED"/>
    <property type="match status" value="1"/>
</dbReference>
<name>K6ZWX7_9ALTE</name>
<sequence>MLKDEGLTLGRCKVAALMKEQGLVSKQPGPHKYKVANVERLDIPNTLDRKFDVDAPNKAWCGDITFIWTGSSWSYAAVVIDLFKRRVIGYSMSSRPDAALAIRALDMAYEMRGRPKGVMFHSDQGCQYTARKFRQRLWRYQIKQSMSRRGNCWDNSPMERVFRSLKSEWIPATGYDSEAEARRDVSNFLMNYYNWERPHQFNKGISPAKAEELAKKVFGYA</sequence>
<dbReference type="PANTHER" id="PTHR46889:SF4">
    <property type="entry name" value="TRANSPOSASE INSO FOR INSERTION SEQUENCE ELEMENT IS911B-RELATED"/>
    <property type="match status" value="1"/>
</dbReference>
<organism evidence="2 3">
    <name type="scientific">Brumicola pallidula DSM 14239 = ACAM 615</name>
    <dbReference type="NCBI Taxonomy" id="1121922"/>
    <lineage>
        <taxon>Bacteria</taxon>
        <taxon>Pseudomonadati</taxon>
        <taxon>Pseudomonadota</taxon>
        <taxon>Gammaproteobacteria</taxon>
        <taxon>Alteromonadales</taxon>
        <taxon>Alteromonadaceae</taxon>
        <taxon>Brumicola</taxon>
    </lineage>
</organism>
<dbReference type="AlphaFoldDB" id="K6ZWX7"/>
<dbReference type="InterPro" id="IPR050900">
    <property type="entry name" value="Transposase_IS3/IS150/IS904"/>
</dbReference>
<dbReference type="InterPro" id="IPR036397">
    <property type="entry name" value="RNaseH_sf"/>
</dbReference>
<feature type="domain" description="Integrase catalytic" evidence="1">
    <location>
        <begin position="52"/>
        <end position="215"/>
    </location>
</feature>
<dbReference type="InterPro" id="IPR048020">
    <property type="entry name" value="Transpos_IS3"/>
</dbReference>
<accession>K6ZWX7</accession>
<protein>
    <submittedName>
        <fullName evidence="2">Transposase insF for insertion sequence IS3D</fullName>
    </submittedName>
</protein>
<dbReference type="PROSITE" id="PS50994">
    <property type="entry name" value="INTEGRASE"/>
    <property type="match status" value="1"/>
</dbReference>
<dbReference type="GO" id="GO:0003676">
    <property type="term" value="F:nucleic acid binding"/>
    <property type="evidence" value="ECO:0007669"/>
    <property type="project" value="InterPro"/>
</dbReference>
<keyword evidence="3" id="KW-1185">Reference proteome</keyword>